<protein>
    <submittedName>
        <fullName evidence="3">MerR family transcriptional regulator</fullName>
    </submittedName>
</protein>
<dbReference type="InterPro" id="IPR009061">
    <property type="entry name" value="DNA-bd_dom_put_sf"/>
</dbReference>
<sequence length="275" mass="30198">MVTHTDLMTIGEFSSLSRLSVRMLRHYDAHGVLVPEHVDAHSGYRRYAPAQLRDAADIRNLRDVGLGVSAITALLAARGTSTWTDALALQRCTLVEELHAARERLSLIDHMLTPGEIPMTIQLNRTAVPAMTVVALRGTVPSYSDEGRLWERLMPALQQQGIRPVGPCGVIEHDDEYREADVDLSVYCPVAPGTRAEGPLVVLQLPERDCLVAHVIGPYTQISQAHDLIVQRMEAEGLAARQDGSLASKVFNRYLVTPDQAAPEDLVTEVCRPLA</sequence>
<dbReference type="GO" id="GO:0003677">
    <property type="term" value="F:DNA binding"/>
    <property type="evidence" value="ECO:0007669"/>
    <property type="project" value="UniProtKB-KW"/>
</dbReference>
<reference evidence="3" key="1">
    <citation type="submission" date="2023-10" db="EMBL/GenBank/DDBJ databases">
        <title>Development of a sustainable strategy for remediation of hydrocarbon-contaminated territories based on the waste exchange concept.</title>
        <authorList>
            <person name="Krivoruchko A."/>
        </authorList>
    </citation>
    <scope>NUCLEOTIDE SEQUENCE</scope>
    <source>
        <strain evidence="3">IEGM 1325</strain>
    </source>
</reference>
<gene>
    <name evidence="3" type="ORF">R4064_07225</name>
</gene>
<dbReference type="SMART" id="SM00871">
    <property type="entry name" value="AraC_E_bind"/>
    <property type="match status" value="1"/>
</dbReference>
<keyword evidence="1" id="KW-0238">DNA-binding</keyword>
<dbReference type="Gene3D" id="1.10.1660.10">
    <property type="match status" value="1"/>
</dbReference>
<accession>A0AAP5TB34</accession>
<proteinExistence type="predicted"/>
<evidence type="ECO:0000259" key="2">
    <source>
        <dbReference type="PROSITE" id="PS50937"/>
    </source>
</evidence>
<dbReference type="SUPFAM" id="SSF55136">
    <property type="entry name" value="Probable bacterial effector-binding domain"/>
    <property type="match status" value="1"/>
</dbReference>
<dbReference type="PANTHER" id="PTHR30204:SF97">
    <property type="entry name" value="MERR FAMILY REGULATORY PROTEIN"/>
    <property type="match status" value="1"/>
</dbReference>
<dbReference type="Gene3D" id="3.20.80.10">
    <property type="entry name" value="Regulatory factor, effector binding domain"/>
    <property type="match status" value="1"/>
</dbReference>
<dbReference type="InterPro" id="IPR011256">
    <property type="entry name" value="Reg_factor_effector_dom_sf"/>
</dbReference>
<name>A0AAP5TB34_9MICC</name>
<evidence type="ECO:0000313" key="4">
    <source>
        <dbReference type="Proteomes" id="UP001185728"/>
    </source>
</evidence>
<dbReference type="InterPro" id="IPR029442">
    <property type="entry name" value="GyrI-like"/>
</dbReference>
<dbReference type="InterPro" id="IPR000551">
    <property type="entry name" value="MerR-type_HTH_dom"/>
</dbReference>
<dbReference type="PROSITE" id="PS50937">
    <property type="entry name" value="HTH_MERR_2"/>
    <property type="match status" value="1"/>
</dbReference>
<dbReference type="SUPFAM" id="SSF46955">
    <property type="entry name" value="Putative DNA-binding domain"/>
    <property type="match status" value="1"/>
</dbReference>
<dbReference type="SMART" id="SM00422">
    <property type="entry name" value="HTH_MERR"/>
    <property type="match status" value="1"/>
</dbReference>
<dbReference type="Pfam" id="PF13411">
    <property type="entry name" value="MerR_1"/>
    <property type="match status" value="1"/>
</dbReference>
<dbReference type="InterPro" id="IPR010499">
    <property type="entry name" value="AraC_E-bd"/>
</dbReference>
<feature type="domain" description="HTH merR-type" evidence="2">
    <location>
        <begin position="7"/>
        <end position="77"/>
    </location>
</feature>
<dbReference type="InterPro" id="IPR047057">
    <property type="entry name" value="MerR_fam"/>
</dbReference>
<dbReference type="PANTHER" id="PTHR30204">
    <property type="entry name" value="REDOX-CYCLING DRUG-SENSING TRANSCRIPTIONAL ACTIVATOR SOXR"/>
    <property type="match status" value="1"/>
</dbReference>
<dbReference type="GO" id="GO:0003700">
    <property type="term" value="F:DNA-binding transcription factor activity"/>
    <property type="evidence" value="ECO:0007669"/>
    <property type="project" value="InterPro"/>
</dbReference>
<organism evidence="3 4">
    <name type="scientific">Micrococcus yunnanensis</name>
    <dbReference type="NCBI Taxonomy" id="566027"/>
    <lineage>
        <taxon>Bacteria</taxon>
        <taxon>Bacillati</taxon>
        <taxon>Actinomycetota</taxon>
        <taxon>Actinomycetes</taxon>
        <taxon>Micrococcales</taxon>
        <taxon>Micrococcaceae</taxon>
        <taxon>Micrococcus</taxon>
    </lineage>
</organism>
<evidence type="ECO:0000256" key="1">
    <source>
        <dbReference type="ARBA" id="ARBA00023125"/>
    </source>
</evidence>
<dbReference type="RefSeq" id="WP_135019552.1">
    <property type="nucleotide sequence ID" value="NZ_JAWLUK010000011.1"/>
</dbReference>
<comment type="caution">
    <text evidence="3">The sequence shown here is derived from an EMBL/GenBank/DDBJ whole genome shotgun (WGS) entry which is preliminary data.</text>
</comment>
<dbReference type="AlphaFoldDB" id="A0AAP5TB34"/>
<dbReference type="PROSITE" id="PS00552">
    <property type="entry name" value="HTH_MERR_1"/>
    <property type="match status" value="1"/>
</dbReference>
<dbReference type="Proteomes" id="UP001185728">
    <property type="component" value="Unassembled WGS sequence"/>
</dbReference>
<dbReference type="EMBL" id="JAWLUK010000011">
    <property type="protein sequence ID" value="MDV7177425.1"/>
    <property type="molecule type" value="Genomic_DNA"/>
</dbReference>
<evidence type="ECO:0000313" key="3">
    <source>
        <dbReference type="EMBL" id="MDV7177425.1"/>
    </source>
</evidence>
<dbReference type="Pfam" id="PF06445">
    <property type="entry name" value="GyrI-like"/>
    <property type="match status" value="1"/>
</dbReference>